<protein>
    <submittedName>
        <fullName evidence="1">Uncharacterized protein</fullName>
    </submittedName>
</protein>
<dbReference type="AlphaFoldDB" id="M3B2F5"/>
<keyword evidence="2" id="KW-1185">Reference proteome</keyword>
<dbReference type="VEuPathDB" id="FungiDB:MYCFIDRAFT_174978"/>
<reference evidence="1 2" key="1">
    <citation type="journal article" date="2012" name="PLoS Pathog.">
        <title>Diverse lifestyles and strategies of plant pathogenesis encoded in the genomes of eighteen Dothideomycetes fungi.</title>
        <authorList>
            <person name="Ohm R.A."/>
            <person name="Feau N."/>
            <person name="Henrissat B."/>
            <person name="Schoch C.L."/>
            <person name="Horwitz B.A."/>
            <person name="Barry K.W."/>
            <person name="Condon B.J."/>
            <person name="Copeland A.C."/>
            <person name="Dhillon B."/>
            <person name="Glaser F."/>
            <person name="Hesse C.N."/>
            <person name="Kosti I."/>
            <person name="LaButti K."/>
            <person name="Lindquist E.A."/>
            <person name="Lucas S."/>
            <person name="Salamov A.A."/>
            <person name="Bradshaw R.E."/>
            <person name="Ciuffetti L."/>
            <person name="Hamelin R.C."/>
            <person name="Kema G.H.J."/>
            <person name="Lawrence C."/>
            <person name="Scott J.A."/>
            <person name="Spatafora J.W."/>
            <person name="Turgeon B.G."/>
            <person name="de Wit P.J.G.M."/>
            <person name="Zhong S."/>
            <person name="Goodwin S.B."/>
            <person name="Grigoriev I.V."/>
        </authorList>
    </citation>
    <scope>NUCLEOTIDE SEQUENCE [LARGE SCALE GENOMIC DNA]</scope>
    <source>
        <strain evidence="1 2">CIRAD86</strain>
    </source>
</reference>
<evidence type="ECO:0000313" key="2">
    <source>
        <dbReference type="Proteomes" id="UP000016932"/>
    </source>
</evidence>
<dbReference type="HOGENOM" id="CLU_2146959_0_0_1"/>
<name>M3B2F5_PSEFD</name>
<organism evidence="1 2">
    <name type="scientific">Pseudocercospora fijiensis (strain CIRAD86)</name>
    <name type="common">Black leaf streak disease fungus</name>
    <name type="synonym">Mycosphaerella fijiensis</name>
    <dbReference type="NCBI Taxonomy" id="383855"/>
    <lineage>
        <taxon>Eukaryota</taxon>
        <taxon>Fungi</taxon>
        <taxon>Dikarya</taxon>
        <taxon>Ascomycota</taxon>
        <taxon>Pezizomycotina</taxon>
        <taxon>Dothideomycetes</taxon>
        <taxon>Dothideomycetidae</taxon>
        <taxon>Mycosphaerellales</taxon>
        <taxon>Mycosphaerellaceae</taxon>
        <taxon>Pseudocercospora</taxon>
    </lineage>
</organism>
<dbReference type="EMBL" id="KB446558">
    <property type="protein sequence ID" value="EME83553.1"/>
    <property type="molecule type" value="Genomic_DNA"/>
</dbReference>
<dbReference type="Proteomes" id="UP000016932">
    <property type="component" value="Unassembled WGS sequence"/>
</dbReference>
<accession>M3B2F5</accession>
<dbReference type="KEGG" id="pfj:MYCFIDRAFT_174978"/>
<proteinExistence type="predicted"/>
<gene>
    <name evidence="1" type="ORF">MYCFIDRAFT_174978</name>
</gene>
<sequence length="112" mass="12768">MYESSKSHYLISFCRTSLQGYQWTHGAGQEILELSTLGERYFSRGKMSCMTLAGVVSLIRSFPEIRDTDRTFAYANALFQHYSVFSALIFKRKPWHDGWTRGDGIVNGKAST</sequence>
<evidence type="ECO:0000313" key="1">
    <source>
        <dbReference type="EMBL" id="EME83553.1"/>
    </source>
</evidence>
<dbReference type="RefSeq" id="XP_007926741.1">
    <property type="nucleotide sequence ID" value="XM_007928550.1"/>
</dbReference>
<dbReference type="GeneID" id="19333285"/>